<evidence type="ECO:0000256" key="2">
    <source>
        <dbReference type="ARBA" id="ARBA00009000"/>
    </source>
</evidence>
<evidence type="ECO:0000256" key="3">
    <source>
        <dbReference type="ARBA" id="ARBA00012541"/>
    </source>
</evidence>
<dbReference type="Gene3D" id="3.20.20.80">
    <property type="entry name" value="Glycosidases"/>
    <property type="match status" value="1"/>
</dbReference>
<comment type="similarity">
    <text evidence="2">Belongs to the glycosyl hydrolase 13 family. GlgB subfamily.</text>
</comment>
<dbReference type="SUPFAM" id="SSF51011">
    <property type="entry name" value="Glycosyl hydrolase domain"/>
    <property type="match status" value="1"/>
</dbReference>
<feature type="domain" description="Glycosyl hydrolase family 13 catalytic" evidence="7">
    <location>
        <begin position="195"/>
        <end position="523"/>
    </location>
</feature>
<dbReference type="InterPro" id="IPR013783">
    <property type="entry name" value="Ig-like_fold"/>
</dbReference>
<dbReference type="Gene3D" id="2.60.40.1180">
    <property type="entry name" value="Golgi alpha-mannosidase II"/>
    <property type="match status" value="1"/>
</dbReference>
<dbReference type="EC" id="2.4.1.18" evidence="3"/>
<reference evidence="8" key="1">
    <citation type="submission" date="2025-08" db="UniProtKB">
        <authorList>
            <consortium name="Ensembl"/>
        </authorList>
    </citation>
    <scope>IDENTIFICATION</scope>
</reference>
<dbReference type="InterPro" id="IPR014756">
    <property type="entry name" value="Ig_E-set"/>
</dbReference>
<dbReference type="SMART" id="SM00642">
    <property type="entry name" value="Aamy"/>
    <property type="match status" value="1"/>
</dbReference>
<dbReference type="InterPro" id="IPR013780">
    <property type="entry name" value="Glyco_hydro_b"/>
</dbReference>
<dbReference type="Pfam" id="PF02922">
    <property type="entry name" value="CBM_48"/>
    <property type="match status" value="1"/>
</dbReference>
<dbReference type="PANTHER" id="PTHR43651">
    <property type="entry name" value="1,4-ALPHA-GLUCAN-BRANCHING ENZYME"/>
    <property type="match status" value="1"/>
</dbReference>
<feature type="active site" description="Nucleophile" evidence="6">
    <location>
        <position position="342"/>
    </location>
</feature>
<evidence type="ECO:0000256" key="4">
    <source>
        <dbReference type="ARBA" id="ARBA00022676"/>
    </source>
</evidence>
<dbReference type="Pfam" id="PF00128">
    <property type="entry name" value="Alpha-amylase"/>
    <property type="match status" value="1"/>
</dbReference>
<dbReference type="Gene3D" id="2.60.40.10">
    <property type="entry name" value="Immunoglobulins"/>
    <property type="match status" value="1"/>
</dbReference>
<feature type="active site" description="Proton donor" evidence="6">
    <location>
        <position position="397"/>
    </location>
</feature>
<reference evidence="8" key="2">
    <citation type="submission" date="2025-09" db="UniProtKB">
        <authorList>
            <consortium name="Ensembl"/>
        </authorList>
    </citation>
    <scope>IDENTIFICATION</scope>
</reference>
<dbReference type="Ensembl" id="ENSSGRT00000113828.1">
    <property type="protein sequence ID" value="ENSSGRP00000107128.1"/>
    <property type="gene ID" value="ENSSGRG00000052680.1"/>
</dbReference>
<dbReference type="GO" id="GO:0005978">
    <property type="term" value="P:glycogen biosynthetic process"/>
    <property type="evidence" value="ECO:0007669"/>
    <property type="project" value="InterPro"/>
</dbReference>
<evidence type="ECO:0000256" key="1">
    <source>
        <dbReference type="ARBA" id="ARBA00000826"/>
    </source>
</evidence>
<dbReference type="InterPro" id="IPR017853">
    <property type="entry name" value="GH"/>
</dbReference>
<dbReference type="PIRSF" id="PIRSF000463">
    <property type="entry name" value="GlgB"/>
    <property type="match status" value="1"/>
</dbReference>
<dbReference type="GO" id="GO:0005737">
    <property type="term" value="C:cytoplasm"/>
    <property type="evidence" value="ECO:0007669"/>
    <property type="project" value="TreeGrafter"/>
</dbReference>
<evidence type="ECO:0000313" key="8">
    <source>
        <dbReference type="Ensembl" id="ENSSGRP00000107128.1"/>
    </source>
</evidence>
<dbReference type="Proteomes" id="UP000472262">
    <property type="component" value="Unassembled WGS sequence"/>
</dbReference>
<dbReference type="CDD" id="cd11321">
    <property type="entry name" value="AmyAc_bac_euk_BE"/>
    <property type="match status" value="1"/>
</dbReference>
<evidence type="ECO:0000256" key="6">
    <source>
        <dbReference type="PIRSR" id="PIRSR000463-1"/>
    </source>
</evidence>
<dbReference type="SUPFAM" id="SSF51445">
    <property type="entry name" value="(Trans)glycosidases"/>
    <property type="match status" value="1"/>
</dbReference>
<accession>A0A672SZ00</accession>
<dbReference type="InterPro" id="IPR037439">
    <property type="entry name" value="Branching_enzy"/>
</dbReference>
<evidence type="ECO:0000256" key="5">
    <source>
        <dbReference type="ARBA" id="ARBA00022679"/>
    </source>
</evidence>
<dbReference type="AlphaFoldDB" id="A0A672SZ00"/>
<gene>
    <name evidence="8" type="primary">LOC107592668</name>
</gene>
<evidence type="ECO:0000259" key="7">
    <source>
        <dbReference type="SMART" id="SM00642"/>
    </source>
</evidence>
<dbReference type="InterPro" id="IPR004193">
    <property type="entry name" value="Glyco_hydro_13_N"/>
</dbReference>
<name>A0A672SZ00_SINGR</name>
<keyword evidence="9" id="KW-1185">Reference proteome</keyword>
<dbReference type="GO" id="GO:0007399">
    <property type="term" value="P:nervous system development"/>
    <property type="evidence" value="ECO:0007669"/>
    <property type="project" value="UniProtKB-ARBA"/>
</dbReference>
<dbReference type="InterPro" id="IPR006048">
    <property type="entry name" value="A-amylase/branching_C"/>
</dbReference>
<dbReference type="GO" id="GO:0004553">
    <property type="term" value="F:hydrolase activity, hydrolyzing O-glycosyl compounds"/>
    <property type="evidence" value="ECO:0007669"/>
    <property type="project" value="InterPro"/>
</dbReference>
<dbReference type="Pfam" id="PF02806">
    <property type="entry name" value="Alpha-amylase_C"/>
    <property type="match status" value="1"/>
</dbReference>
<keyword evidence="5" id="KW-0808">Transferase</keyword>
<organism evidence="8 9">
    <name type="scientific">Sinocyclocheilus grahami</name>
    <name type="common">Dianchi golden-line fish</name>
    <name type="synonym">Barbus grahami</name>
    <dbReference type="NCBI Taxonomy" id="75366"/>
    <lineage>
        <taxon>Eukaryota</taxon>
        <taxon>Metazoa</taxon>
        <taxon>Chordata</taxon>
        <taxon>Craniata</taxon>
        <taxon>Vertebrata</taxon>
        <taxon>Euteleostomi</taxon>
        <taxon>Actinopterygii</taxon>
        <taxon>Neopterygii</taxon>
        <taxon>Teleostei</taxon>
        <taxon>Ostariophysi</taxon>
        <taxon>Cypriniformes</taxon>
        <taxon>Cyprinidae</taxon>
        <taxon>Cyprininae</taxon>
        <taxon>Sinocyclocheilus</taxon>
    </lineage>
</organism>
<comment type="catalytic activity">
    <reaction evidence="1">
        <text>Transfers a segment of a (1-&gt;4)-alpha-D-glucan chain to a primary hydroxy group in a similar glucan chain.</text>
        <dbReference type="EC" id="2.4.1.18"/>
    </reaction>
</comment>
<dbReference type="SUPFAM" id="SSF81296">
    <property type="entry name" value="E set domains"/>
    <property type="match status" value="1"/>
</dbReference>
<evidence type="ECO:0000313" key="9">
    <source>
        <dbReference type="Proteomes" id="UP000472262"/>
    </source>
</evidence>
<dbReference type="GO" id="GO:0043169">
    <property type="term" value="F:cation binding"/>
    <property type="evidence" value="ECO:0007669"/>
    <property type="project" value="InterPro"/>
</dbReference>
<protein>
    <recommendedName>
        <fullName evidence="3">1,4-alpha-glucan branching enzyme</fullName>
        <ecNumber evidence="3">2.4.1.18</ecNumber>
    </recommendedName>
</protein>
<dbReference type="GO" id="GO:0003844">
    <property type="term" value="F:1,4-alpha-glucan branching enzyme activity"/>
    <property type="evidence" value="ECO:0007669"/>
    <property type="project" value="UniProtKB-EC"/>
</dbReference>
<keyword evidence="4" id="KW-0328">Glycosyltransferase</keyword>
<dbReference type="CDD" id="cd02854">
    <property type="entry name" value="E_set_GBE_euk_N"/>
    <property type="match status" value="1"/>
</dbReference>
<dbReference type="PANTHER" id="PTHR43651:SF3">
    <property type="entry name" value="1,4-ALPHA-GLUCAN-BRANCHING ENZYME"/>
    <property type="match status" value="1"/>
</dbReference>
<proteinExistence type="inferred from homology"/>
<sequence length="597" mass="69106">MAESEYNVSVPHLNSLLQMDPYLKPFENDLQRRYGLFKKQLTLLEEAEGGFDQFTRSYKSYGVQRMPDNNLVFKEWAPAAEALFLTGDFNGWDNFSHPYTKKEFGKWELHIPPKEDKTPAVAHNSKLKVVVHTSAGERLFRISPWAKYVTRHEKSVIYDWVHWDPPQPYIHKHPRPQKPRSLRIYESHVGIASPEGKVASYSNFTHNVLPRIKDLGYNCIQLMAIMEHAYYASFGYQVTSFFAASSRCGTPEELKELIDVAHSLGIIVLLDVVHSHASKNTEDGLNRFDGSDSCFFHSGPRGEHSLWDSRLFNYSGWEVLRFLLSNLRWWMEEYRFDGFRFDGVSSMLYHHHGIGSGFSGDYAEYFGLQVDEDSLVYLMLANHILHTLYEDCITIAEDVSGMPTLCCPVQEGGLGFDYRLAMAIPDKWIQILKEFKDEDWNMGNIVFTMTNRRYGEKCIAYAESHDQVLLWDTVQIVKTSLLCLIAGNEFGHPEWLDFPRVGNNESYHYARRQFNLVDTDHLRYWQLYAFDRDMNRTEDKYGWLAASPAYISVKHEGDKVIVFERANVIFIFNFHPTNSYSNYRVAAGPPGKYPSPL</sequence>
<dbReference type="InterPro" id="IPR006047">
    <property type="entry name" value="GH13_cat_dom"/>
</dbReference>